<dbReference type="Pfam" id="PF01011">
    <property type="entry name" value="PQQ"/>
    <property type="match status" value="1"/>
</dbReference>
<evidence type="ECO:0000256" key="5">
    <source>
        <dbReference type="ARBA" id="ARBA00022729"/>
    </source>
</evidence>
<dbReference type="InterPro" id="IPR009056">
    <property type="entry name" value="Cyt_c-like_dom"/>
</dbReference>
<dbReference type="EMBL" id="JAFMYW010000002">
    <property type="protein sequence ID" value="MBO0948390.1"/>
    <property type="molecule type" value="Genomic_DNA"/>
</dbReference>
<dbReference type="Gene3D" id="1.10.760.10">
    <property type="entry name" value="Cytochrome c-like domain"/>
    <property type="match status" value="1"/>
</dbReference>
<keyword evidence="4 8" id="KW-0479">Metal-binding</keyword>
<evidence type="ECO:0000259" key="10">
    <source>
        <dbReference type="PROSITE" id="PS51007"/>
    </source>
</evidence>
<dbReference type="SMART" id="SM00564">
    <property type="entry name" value="PQQ"/>
    <property type="match status" value="5"/>
</dbReference>
<dbReference type="Pfam" id="PF13442">
    <property type="entry name" value="Cytochrome_CBB3"/>
    <property type="match status" value="1"/>
</dbReference>
<dbReference type="PROSITE" id="PS51007">
    <property type="entry name" value="CYTC"/>
    <property type="match status" value="1"/>
</dbReference>
<evidence type="ECO:0000256" key="8">
    <source>
        <dbReference type="PROSITE-ProRule" id="PRU00433"/>
    </source>
</evidence>
<dbReference type="InterPro" id="IPR018391">
    <property type="entry name" value="PQQ_b-propeller_rpt"/>
</dbReference>
<dbReference type="Gene3D" id="2.140.10.10">
    <property type="entry name" value="Quinoprotein alcohol dehydrogenase-like superfamily"/>
    <property type="match status" value="2"/>
</dbReference>
<feature type="domain" description="Cytochrome c" evidence="10">
    <location>
        <begin position="43"/>
        <end position="122"/>
    </location>
</feature>
<dbReference type="CDD" id="cd10280">
    <property type="entry name" value="PQQ_mGDH"/>
    <property type="match status" value="1"/>
</dbReference>
<evidence type="ECO:0000313" key="11">
    <source>
        <dbReference type="EMBL" id="MBO0948390.1"/>
    </source>
</evidence>
<accession>A0ABS3JEI1</accession>
<dbReference type="InterPro" id="IPR002372">
    <property type="entry name" value="PQQ_rpt_dom"/>
</dbReference>
<protein>
    <submittedName>
        <fullName evidence="11">PQQ-binding-like beta-propeller repeat protein</fullName>
    </submittedName>
</protein>
<feature type="signal peptide" evidence="9">
    <location>
        <begin position="1"/>
        <end position="23"/>
    </location>
</feature>
<evidence type="ECO:0000313" key="12">
    <source>
        <dbReference type="Proteomes" id="UP000664628"/>
    </source>
</evidence>
<dbReference type="InterPro" id="IPR017511">
    <property type="entry name" value="PQQ_mDH"/>
</dbReference>
<dbReference type="InterPro" id="IPR011047">
    <property type="entry name" value="Quinoprotein_ADH-like_sf"/>
</dbReference>
<feature type="chain" id="PRO_5047329541" evidence="9">
    <location>
        <begin position="24"/>
        <end position="787"/>
    </location>
</feature>
<keyword evidence="3 8" id="KW-0349">Heme</keyword>
<reference evidence="11 12" key="1">
    <citation type="submission" date="2021-03" db="EMBL/GenBank/DDBJ databases">
        <title>Fibrella sp. HMF5405 genome sequencing and assembly.</title>
        <authorList>
            <person name="Kang H."/>
            <person name="Kim H."/>
            <person name="Bae S."/>
            <person name="Joh K."/>
        </authorList>
    </citation>
    <scope>NUCLEOTIDE SEQUENCE [LARGE SCALE GENOMIC DNA]</scope>
    <source>
        <strain evidence="11 12">HMF5405</strain>
    </source>
</reference>
<name>A0ABS3JEI1_9BACT</name>
<keyword evidence="5 9" id="KW-0732">Signal</keyword>
<evidence type="ECO:0000256" key="7">
    <source>
        <dbReference type="ARBA" id="ARBA00023004"/>
    </source>
</evidence>
<dbReference type="RefSeq" id="WP_207328365.1">
    <property type="nucleotide sequence ID" value="NZ_JAFMYW010000002.1"/>
</dbReference>
<gene>
    <name evidence="11" type="ORF">J2I46_07365</name>
</gene>
<proteinExistence type="inferred from homology"/>
<keyword evidence="7 8" id="KW-0408">Iron</keyword>
<dbReference type="InterPro" id="IPR036909">
    <property type="entry name" value="Cyt_c-like_dom_sf"/>
</dbReference>
<dbReference type="PANTHER" id="PTHR32303:SF4">
    <property type="entry name" value="QUINOPROTEIN GLUCOSE DEHYDROGENASE"/>
    <property type="match status" value="1"/>
</dbReference>
<keyword evidence="12" id="KW-1185">Reference proteome</keyword>
<dbReference type="Proteomes" id="UP000664628">
    <property type="component" value="Unassembled WGS sequence"/>
</dbReference>
<evidence type="ECO:0000256" key="3">
    <source>
        <dbReference type="ARBA" id="ARBA00022617"/>
    </source>
</evidence>
<dbReference type="SUPFAM" id="SSF50998">
    <property type="entry name" value="Quinoprotein alcohol dehydrogenase-like"/>
    <property type="match status" value="1"/>
</dbReference>
<evidence type="ECO:0000256" key="2">
    <source>
        <dbReference type="ARBA" id="ARBA00008156"/>
    </source>
</evidence>
<dbReference type="PANTHER" id="PTHR32303">
    <property type="entry name" value="QUINOPROTEIN ALCOHOL DEHYDROGENASE (CYTOCHROME C)"/>
    <property type="match status" value="1"/>
</dbReference>
<keyword evidence="6" id="KW-0560">Oxidoreductase</keyword>
<comment type="caution">
    <text evidence="11">The sequence shown here is derived from an EMBL/GenBank/DDBJ whole genome shotgun (WGS) entry which is preliminary data.</text>
</comment>
<comment type="similarity">
    <text evidence="2">Belongs to the bacterial PQQ dehydrogenase family.</text>
</comment>
<sequence>MKLLTILAGIASIHLLFCSALTAQQRVNQKERVTANGGVFTKKQAEQGGVLFTTHCTSCHGRDLRGTEGGNALVGDRFVAKWADKSLAQLFELTRSTMPKTNPHSLDNASYAALVAFILHTNGFPDGEVALPGSKEGLARTLMGTPPPVSTRVSMRFTPAPYNAKPTTVEGDWRQHRGDYASSNYSPLAQINKENAKNLKVAWRWKTDNFGPSPEFYFKSTPLMVNGILYTTAGLSRTVAAIDAETGETLWTFRFDEKARKTYVPRQNSGRGVAYWTSPDKNHDRVIYITPSFQLVALEAKTGHLVSDFGNNGIVDLKKGLDQSVDTLTTTIGSTSPPIIVNDVIIMGASFPVGLAPVSKNQARGDIMGYDVKTGKRLWIFHTIPQQGEAGNETWENDSWRYTGNTAAWAPLTADPELGYVYLPLEAATGDFYGGHRPGNNLYSQSLVCLDVKTGKKVWYYQLIHHDIWDYDLPAPPILADIRVAGKPIKAVVQVTKQAFAFVFDRVTGKPVWPIEERPVPKSDVKGEWTAPTQPFPTKPAAFDRQGYSDDILVDFTPAIKKQALKIVSQYKRGPLFTPVSTYDPPHHLGTLQLPDAVGGANWQGGVVDPETGMLYVSSSTVIRPMSLEAAPSLSDMDYVAYMGNARIGPYGLPLVKPPYGRITAIDLNTGDHKWMIPNADTPKWVTDVPALKGLKIPRTGLPDRVGMLVTKTLLFAGEGAGLYGSDGGGGNKFRAYDKATGAIVSELTLPANQAGLPMTYSVNGKQYIVVAVGAIGHPGELVALSL</sequence>
<evidence type="ECO:0000256" key="1">
    <source>
        <dbReference type="ARBA" id="ARBA00001931"/>
    </source>
</evidence>
<dbReference type="SUPFAM" id="SSF46626">
    <property type="entry name" value="Cytochrome c"/>
    <property type="match status" value="1"/>
</dbReference>
<evidence type="ECO:0000256" key="4">
    <source>
        <dbReference type="ARBA" id="ARBA00022723"/>
    </source>
</evidence>
<evidence type="ECO:0000256" key="9">
    <source>
        <dbReference type="SAM" id="SignalP"/>
    </source>
</evidence>
<evidence type="ECO:0000256" key="6">
    <source>
        <dbReference type="ARBA" id="ARBA00023002"/>
    </source>
</evidence>
<comment type="cofactor">
    <cofactor evidence="1">
        <name>pyrroloquinoline quinone</name>
        <dbReference type="ChEBI" id="CHEBI:58442"/>
    </cofactor>
</comment>
<organism evidence="11 12">
    <name type="scientific">Fibrella forsythiae</name>
    <dbReference type="NCBI Taxonomy" id="2817061"/>
    <lineage>
        <taxon>Bacteria</taxon>
        <taxon>Pseudomonadati</taxon>
        <taxon>Bacteroidota</taxon>
        <taxon>Cytophagia</taxon>
        <taxon>Cytophagales</taxon>
        <taxon>Spirosomataceae</taxon>
        <taxon>Fibrella</taxon>
    </lineage>
</organism>